<evidence type="ECO:0000313" key="2">
    <source>
        <dbReference type="Proteomes" id="UP001652625"/>
    </source>
</evidence>
<dbReference type="PANTHER" id="PTHR13146:SF8">
    <property type="entry name" value="SOLUTE CARRIER FAMILY 35 MEMBER F6"/>
    <property type="match status" value="1"/>
</dbReference>
<dbReference type="SUPFAM" id="SSF103481">
    <property type="entry name" value="Multidrug resistance efflux transporter EmrE"/>
    <property type="match status" value="1"/>
</dbReference>
<dbReference type="RefSeq" id="XP_065665184.1">
    <property type="nucleotide sequence ID" value="XM_065809112.1"/>
</dbReference>
<accession>A0ABM4CTD1</accession>
<keyword evidence="1" id="KW-0812">Transmembrane</keyword>
<organism evidence="2 3">
    <name type="scientific">Hydra vulgaris</name>
    <name type="common">Hydra</name>
    <name type="synonym">Hydra attenuata</name>
    <dbReference type="NCBI Taxonomy" id="6087"/>
    <lineage>
        <taxon>Eukaryota</taxon>
        <taxon>Metazoa</taxon>
        <taxon>Cnidaria</taxon>
        <taxon>Hydrozoa</taxon>
        <taxon>Hydroidolina</taxon>
        <taxon>Anthoathecata</taxon>
        <taxon>Aplanulata</taxon>
        <taxon>Hydridae</taxon>
        <taxon>Hydra</taxon>
    </lineage>
</organism>
<name>A0ABM4CTD1_HYDVU</name>
<feature type="transmembrane region" description="Helical" evidence="1">
    <location>
        <begin position="53"/>
        <end position="73"/>
    </location>
</feature>
<feature type="transmembrane region" description="Helical" evidence="1">
    <location>
        <begin position="164"/>
        <end position="183"/>
    </location>
</feature>
<dbReference type="GeneID" id="100202425"/>
<feature type="transmembrane region" description="Helical" evidence="1">
    <location>
        <begin position="340"/>
        <end position="358"/>
    </location>
</feature>
<gene>
    <name evidence="3" type="primary">LOC100202425</name>
</gene>
<feature type="transmembrane region" description="Helical" evidence="1">
    <location>
        <begin position="276"/>
        <end position="296"/>
    </location>
</feature>
<feature type="transmembrane region" description="Helical" evidence="1">
    <location>
        <begin position="308"/>
        <end position="328"/>
    </location>
</feature>
<sequence>MNEKLSLYQILLAVGMLLTGSINTLSKKAQNQCTSYGIDDLHKTKLRKFEHPWFQTLIMFAGEALCLLGFCYSSRKDAQLLKMQLLIDQDSTNVIKLNRKRNRIVQNLIFILPTACDLIGTTLSGIGLLYVDASVWQMLRGSIIVFTGVFSKFFLKRKLKASHWFGIAVTTLGLLLVGLASILKPRHSESQWHTILGITLIIISQIVGATQMVLEETFLKGKGFEPFHVVGMEGLFGCFIMSAVVLPVLQHIPGSQPGNSYENSLDALVMIKNNKLLIIFSVVYLLSIAFYNFFGLSVTRSMTAVHRTLLDACRTCVVWVCSLILYYGNGHYGEPFDKQYGLIQIDGFLLLLFGTAIYNQLFDFSWIPCAKKINPAFYDVQHPEIVDNTYVVTNAADNEASDEQKRYHGFLDD</sequence>
<proteinExistence type="predicted"/>
<reference evidence="3" key="1">
    <citation type="submission" date="2025-08" db="UniProtKB">
        <authorList>
            <consortium name="RefSeq"/>
        </authorList>
    </citation>
    <scope>IDENTIFICATION</scope>
</reference>
<feature type="transmembrane region" description="Helical" evidence="1">
    <location>
        <begin position="226"/>
        <end position="249"/>
    </location>
</feature>
<feature type="transmembrane region" description="Helical" evidence="1">
    <location>
        <begin position="137"/>
        <end position="155"/>
    </location>
</feature>
<dbReference type="Proteomes" id="UP001652625">
    <property type="component" value="Chromosome 11"/>
</dbReference>
<protein>
    <submittedName>
        <fullName evidence="3">Solute carrier family 35 member F6 isoform X2</fullName>
    </submittedName>
</protein>
<dbReference type="PANTHER" id="PTHR13146">
    <property type="match status" value="1"/>
</dbReference>
<dbReference type="Pfam" id="PF16913">
    <property type="entry name" value="PUNUT"/>
    <property type="match status" value="1"/>
</dbReference>
<feature type="transmembrane region" description="Helical" evidence="1">
    <location>
        <begin position="108"/>
        <end position="131"/>
    </location>
</feature>
<evidence type="ECO:0000313" key="3">
    <source>
        <dbReference type="RefSeq" id="XP_065665184.1"/>
    </source>
</evidence>
<keyword evidence="2" id="KW-1185">Reference proteome</keyword>
<evidence type="ECO:0000256" key="1">
    <source>
        <dbReference type="SAM" id="Phobius"/>
    </source>
</evidence>
<feature type="transmembrane region" description="Helical" evidence="1">
    <location>
        <begin position="7"/>
        <end position="26"/>
    </location>
</feature>
<dbReference type="InterPro" id="IPR037185">
    <property type="entry name" value="EmrE-like"/>
</dbReference>
<keyword evidence="1" id="KW-0472">Membrane</keyword>
<feature type="transmembrane region" description="Helical" evidence="1">
    <location>
        <begin position="195"/>
        <end position="214"/>
    </location>
</feature>
<keyword evidence="1" id="KW-1133">Transmembrane helix</keyword>